<dbReference type="EMBL" id="BMAO01024172">
    <property type="protein sequence ID" value="GFQ93525.1"/>
    <property type="molecule type" value="Genomic_DNA"/>
</dbReference>
<organism evidence="1 2">
    <name type="scientific">Trichonephila clavata</name>
    <name type="common">Joro spider</name>
    <name type="synonym">Nephila clavata</name>
    <dbReference type="NCBI Taxonomy" id="2740835"/>
    <lineage>
        <taxon>Eukaryota</taxon>
        <taxon>Metazoa</taxon>
        <taxon>Ecdysozoa</taxon>
        <taxon>Arthropoda</taxon>
        <taxon>Chelicerata</taxon>
        <taxon>Arachnida</taxon>
        <taxon>Araneae</taxon>
        <taxon>Araneomorphae</taxon>
        <taxon>Entelegynae</taxon>
        <taxon>Araneoidea</taxon>
        <taxon>Nephilidae</taxon>
        <taxon>Trichonephila</taxon>
    </lineage>
</organism>
<accession>A0A8X6J697</accession>
<evidence type="ECO:0000313" key="1">
    <source>
        <dbReference type="EMBL" id="GFQ93525.1"/>
    </source>
</evidence>
<evidence type="ECO:0000313" key="2">
    <source>
        <dbReference type="Proteomes" id="UP000887116"/>
    </source>
</evidence>
<comment type="caution">
    <text evidence="1">The sequence shown here is derived from an EMBL/GenBank/DDBJ whole genome shotgun (WGS) entry which is preliminary data.</text>
</comment>
<dbReference type="AlphaFoldDB" id="A0A8X6J697"/>
<keyword evidence="2" id="KW-1185">Reference proteome</keyword>
<reference evidence="1" key="1">
    <citation type="submission" date="2020-07" db="EMBL/GenBank/DDBJ databases">
        <title>Multicomponent nature underlies the extraordinary mechanical properties of spider dragline silk.</title>
        <authorList>
            <person name="Kono N."/>
            <person name="Nakamura H."/>
            <person name="Mori M."/>
            <person name="Yoshida Y."/>
            <person name="Ohtoshi R."/>
            <person name="Malay A.D."/>
            <person name="Moran D.A.P."/>
            <person name="Tomita M."/>
            <person name="Numata K."/>
            <person name="Arakawa K."/>
        </authorList>
    </citation>
    <scope>NUCLEOTIDE SEQUENCE</scope>
</reference>
<name>A0A8X6J697_TRICU</name>
<dbReference type="OrthoDB" id="10017160at2759"/>
<gene>
    <name evidence="1" type="ORF">TNCT_192211</name>
</gene>
<proteinExistence type="predicted"/>
<dbReference type="Proteomes" id="UP000887116">
    <property type="component" value="Unassembled WGS sequence"/>
</dbReference>
<sequence length="107" mass="12021">MVSTFCVVKWRKRFLEGRELLEDDARSGQAHRVVTSELIEEVNAFVLDNLRIPVTRSNGYWVLAWAHHNASTLELSKNLCAVGSPTTDHRTAQYSNGVVFESSVTIS</sequence>
<protein>
    <submittedName>
        <fullName evidence="1">Uncharacterized protein</fullName>
    </submittedName>
</protein>